<dbReference type="EMBL" id="FMPG01000005">
    <property type="protein sequence ID" value="SCT00737.1"/>
    <property type="molecule type" value="Genomic_DNA"/>
</dbReference>
<gene>
    <name evidence="3" type="ORF">SAMEA2297795_01588</name>
    <name evidence="2" type="ORF">SAMEA2297796_01209</name>
</gene>
<accession>A0A1D4L6P5</accession>
<evidence type="ECO:0000313" key="3">
    <source>
        <dbReference type="EMBL" id="SCT00737.1"/>
    </source>
</evidence>
<reference evidence="3 5" key="2">
    <citation type="submission" date="2016-09" db="EMBL/GenBank/DDBJ databases">
        <authorList>
            <consortium name="Pathogen Informatics"/>
        </authorList>
    </citation>
    <scope>NUCLEOTIDE SEQUENCE [LARGE SCALE GENOMIC DNA]</scope>
    <source>
        <strain evidence="3 5">82B</strain>
    </source>
</reference>
<sequence length="62" mass="7034">MDKSKLYVFIILIVCFIISAICIPLLIKNGSYSAIFSALLPIVLIVVYLIYKKLGNDNEKRK</sequence>
<evidence type="ECO:0000313" key="5">
    <source>
        <dbReference type="Proteomes" id="UP000095768"/>
    </source>
</evidence>
<dbReference type="EMBL" id="FMPI01000006">
    <property type="protein sequence ID" value="SCS81968.1"/>
    <property type="molecule type" value="Genomic_DNA"/>
</dbReference>
<proteinExistence type="predicted"/>
<evidence type="ECO:0000313" key="2">
    <source>
        <dbReference type="EMBL" id="SCS81968.1"/>
    </source>
</evidence>
<protein>
    <submittedName>
        <fullName evidence="3">Uncharacterized protein</fullName>
    </submittedName>
</protein>
<organism evidence="3 5">
    <name type="scientific">Staphylococcus caeli</name>
    <dbReference type="NCBI Taxonomy" id="2201815"/>
    <lineage>
        <taxon>Bacteria</taxon>
        <taxon>Bacillati</taxon>
        <taxon>Bacillota</taxon>
        <taxon>Bacilli</taxon>
        <taxon>Bacillales</taxon>
        <taxon>Staphylococcaceae</taxon>
        <taxon>Staphylococcus</taxon>
    </lineage>
</organism>
<feature type="transmembrane region" description="Helical" evidence="1">
    <location>
        <begin position="33"/>
        <end position="51"/>
    </location>
</feature>
<keyword evidence="1" id="KW-0472">Membrane</keyword>
<evidence type="ECO:0000256" key="1">
    <source>
        <dbReference type="SAM" id="Phobius"/>
    </source>
</evidence>
<feature type="transmembrane region" description="Helical" evidence="1">
    <location>
        <begin position="7"/>
        <end position="27"/>
    </location>
</feature>
<dbReference type="Proteomes" id="UP000095412">
    <property type="component" value="Unassembled WGS sequence"/>
</dbReference>
<keyword evidence="1" id="KW-1133">Transmembrane helix</keyword>
<keyword evidence="4" id="KW-1185">Reference proteome</keyword>
<dbReference type="Proteomes" id="UP000095768">
    <property type="component" value="Unassembled WGS sequence"/>
</dbReference>
<dbReference type="RefSeq" id="WP_069995386.1">
    <property type="nucleotide sequence ID" value="NZ_FMPG01000005.1"/>
</dbReference>
<evidence type="ECO:0000313" key="4">
    <source>
        <dbReference type="Proteomes" id="UP000095412"/>
    </source>
</evidence>
<keyword evidence="1" id="KW-0812">Transmembrane</keyword>
<name>A0A1D4L6P5_9STAP</name>
<reference evidence="2 4" key="1">
    <citation type="submission" date="2016-09" db="EMBL/GenBank/DDBJ databases">
        <authorList>
            <consortium name="Pathogen Informatics"/>
            <person name="Sun Q."/>
            <person name="Inoue M."/>
        </authorList>
    </citation>
    <scope>NUCLEOTIDE SEQUENCE [LARGE SCALE GENOMIC DNA]</scope>
    <source>
        <strain evidence="2 4">82C</strain>
    </source>
</reference>
<dbReference type="AlphaFoldDB" id="A0A1D4L6P5"/>